<name>A0AAD6WBI1_9ROSI</name>
<keyword evidence="2" id="KW-1185">Reference proteome</keyword>
<protein>
    <submittedName>
        <fullName evidence="1">Uncharacterized protein</fullName>
    </submittedName>
</protein>
<dbReference type="AlphaFoldDB" id="A0AAD6WBI1"/>
<proteinExistence type="predicted"/>
<comment type="caution">
    <text evidence="1">The sequence shown here is derived from an EMBL/GenBank/DDBJ whole genome shotgun (WGS) entry which is preliminary data.</text>
</comment>
<evidence type="ECO:0000313" key="1">
    <source>
        <dbReference type="EMBL" id="KAJ7006653.1"/>
    </source>
</evidence>
<organism evidence="1 2">
    <name type="scientific">Populus alba x Populus x berolinensis</name>
    <dbReference type="NCBI Taxonomy" id="444605"/>
    <lineage>
        <taxon>Eukaryota</taxon>
        <taxon>Viridiplantae</taxon>
        <taxon>Streptophyta</taxon>
        <taxon>Embryophyta</taxon>
        <taxon>Tracheophyta</taxon>
        <taxon>Spermatophyta</taxon>
        <taxon>Magnoliopsida</taxon>
        <taxon>eudicotyledons</taxon>
        <taxon>Gunneridae</taxon>
        <taxon>Pentapetalae</taxon>
        <taxon>rosids</taxon>
        <taxon>fabids</taxon>
        <taxon>Malpighiales</taxon>
        <taxon>Salicaceae</taxon>
        <taxon>Saliceae</taxon>
        <taxon>Populus</taxon>
    </lineage>
</organism>
<dbReference type="EMBL" id="JAQIZT010000002">
    <property type="protein sequence ID" value="KAJ7006653.1"/>
    <property type="molecule type" value="Genomic_DNA"/>
</dbReference>
<gene>
    <name evidence="1" type="ORF">NC653_005875</name>
</gene>
<sequence length="69" mass="7873">MHFLACQIAPLPVRSACYLLTFFFPSMAAILAAYFPPEFLVLGACCELRLKERFRRCLWSISSNLTVLD</sequence>
<dbReference type="Proteomes" id="UP001164929">
    <property type="component" value="Chromosome 2"/>
</dbReference>
<evidence type="ECO:0000313" key="2">
    <source>
        <dbReference type="Proteomes" id="UP001164929"/>
    </source>
</evidence>
<accession>A0AAD6WBI1</accession>
<reference evidence="1" key="1">
    <citation type="journal article" date="2023" name="Mol. Ecol. Resour.">
        <title>Chromosome-level genome assembly of a triploid poplar Populus alba 'Berolinensis'.</title>
        <authorList>
            <person name="Chen S."/>
            <person name="Yu Y."/>
            <person name="Wang X."/>
            <person name="Wang S."/>
            <person name="Zhang T."/>
            <person name="Zhou Y."/>
            <person name="He R."/>
            <person name="Meng N."/>
            <person name="Wang Y."/>
            <person name="Liu W."/>
            <person name="Liu Z."/>
            <person name="Liu J."/>
            <person name="Guo Q."/>
            <person name="Huang H."/>
            <person name="Sederoff R.R."/>
            <person name="Wang G."/>
            <person name="Qu G."/>
            <person name="Chen S."/>
        </authorList>
    </citation>
    <scope>NUCLEOTIDE SEQUENCE</scope>
    <source>
        <strain evidence="1">SC-2020</strain>
    </source>
</reference>